<keyword evidence="11" id="KW-1185">Reference proteome</keyword>
<dbReference type="GO" id="GO:0051233">
    <property type="term" value="C:spindle midzone"/>
    <property type="evidence" value="ECO:0007669"/>
    <property type="project" value="Ensembl"/>
</dbReference>
<dbReference type="PANTHER" id="PTHR24200">
    <property type="entry name" value="TOUCAN, ISOFORM A"/>
    <property type="match status" value="1"/>
</dbReference>
<evidence type="ECO:0000256" key="5">
    <source>
        <dbReference type="ARBA" id="ARBA00023054"/>
    </source>
</evidence>
<dbReference type="GeneTree" id="ENSGT00950000183026"/>
<evidence type="ECO:0000313" key="11">
    <source>
        <dbReference type="Proteomes" id="UP000472272"/>
    </source>
</evidence>
<feature type="coiled-coil region" evidence="9">
    <location>
        <begin position="104"/>
        <end position="135"/>
    </location>
</feature>
<dbReference type="AlphaFoldDB" id="A0A670IHF7"/>
<evidence type="ECO:0000256" key="7">
    <source>
        <dbReference type="ARBA" id="ARBA00023288"/>
    </source>
</evidence>
<dbReference type="GO" id="GO:0005634">
    <property type="term" value="C:nucleus"/>
    <property type="evidence" value="ECO:0007669"/>
    <property type="project" value="TreeGrafter"/>
</dbReference>
<dbReference type="InterPro" id="IPR051293">
    <property type="entry name" value="MTUS1/CCDC69"/>
</dbReference>
<reference evidence="10 11" key="1">
    <citation type="journal article" date="2019" name="Proc. Natl. Acad. Sci. U.S.A.">
        <title>Regulatory changes in pterin and carotenoid genes underlie balanced color polymorphisms in the wall lizard.</title>
        <authorList>
            <person name="Andrade P."/>
            <person name="Pinho C."/>
            <person name="Perez I de Lanuza G."/>
            <person name="Afonso S."/>
            <person name="Brejcha J."/>
            <person name="Rubin C.J."/>
            <person name="Wallerman O."/>
            <person name="Pereira P."/>
            <person name="Sabatino S.J."/>
            <person name="Bellati A."/>
            <person name="Pellitteri-Rosa D."/>
            <person name="Bosakova Z."/>
            <person name="Bunikis I."/>
            <person name="Carretero M.A."/>
            <person name="Feiner N."/>
            <person name="Marsik P."/>
            <person name="Pauperio F."/>
            <person name="Salvi D."/>
            <person name="Soler L."/>
            <person name="While G.M."/>
            <person name="Uller T."/>
            <person name="Font E."/>
            <person name="Andersson L."/>
            <person name="Carneiro M."/>
        </authorList>
    </citation>
    <scope>NUCLEOTIDE SEQUENCE</scope>
</reference>
<dbReference type="GO" id="GO:0005737">
    <property type="term" value="C:cytoplasm"/>
    <property type="evidence" value="ECO:0007669"/>
    <property type="project" value="TreeGrafter"/>
</dbReference>
<name>A0A670IHF7_PODMU</name>
<evidence type="ECO:0000313" key="10">
    <source>
        <dbReference type="Ensembl" id="ENSPMRP00000011066.1"/>
    </source>
</evidence>
<comment type="subcellular location">
    <subcellularLocation>
        <location evidence="1">Cytoplasm</location>
        <location evidence="1">Cytoskeleton</location>
        <location evidence="1">Spindle</location>
    </subcellularLocation>
    <subcellularLocation>
        <location evidence="2">Midbody</location>
    </subcellularLocation>
</comment>
<feature type="coiled-coil region" evidence="9">
    <location>
        <begin position="296"/>
        <end position="378"/>
    </location>
</feature>
<dbReference type="OMA" id="CLKEVHH"/>
<dbReference type="Ensembl" id="ENSPMRT00000011821.1">
    <property type="protein sequence ID" value="ENSPMRP00000011066.1"/>
    <property type="gene ID" value="ENSPMRG00000007381.1"/>
</dbReference>
<protein>
    <submittedName>
        <fullName evidence="10">Coiled-coil domain containing 69</fullName>
    </submittedName>
</protein>
<evidence type="ECO:0000256" key="2">
    <source>
        <dbReference type="ARBA" id="ARBA00004214"/>
    </source>
</evidence>
<evidence type="ECO:0000256" key="8">
    <source>
        <dbReference type="ARBA" id="ARBA00038407"/>
    </source>
</evidence>
<evidence type="ECO:0000256" key="1">
    <source>
        <dbReference type="ARBA" id="ARBA00004186"/>
    </source>
</evidence>
<organism evidence="10 11">
    <name type="scientific">Podarcis muralis</name>
    <name type="common">Wall lizard</name>
    <name type="synonym">Lacerta muralis</name>
    <dbReference type="NCBI Taxonomy" id="64176"/>
    <lineage>
        <taxon>Eukaryota</taxon>
        <taxon>Metazoa</taxon>
        <taxon>Chordata</taxon>
        <taxon>Craniata</taxon>
        <taxon>Vertebrata</taxon>
        <taxon>Euteleostomi</taxon>
        <taxon>Lepidosauria</taxon>
        <taxon>Squamata</taxon>
        <taxon>Bifurcata</taxon>
        <taxon>Unidentata</taxon>
        <taxon>Episquamata</taxon>
        <taxon>Laterata</taxon>
        <taxon>Lacertibaenia</taxon>
        <taxon>Lacertidae</taxon>
        <taxon>Podarcis</taxon>
    </lineage>
</organism>
<dbReference type="GO" id="GO:0008017">
    <property type="term" value="F:microtubule binding"/>
    <property type="evidence" value="ECO:0007669"/>
    <property type="project" value="TreeGrafter"/>
</dbReference>
<dbReference type="GO" id="GO:0051255">
    <property type="term" value="P:spindle midzone assembly"/>
    <property type="evidence" value="ECO:0007669"/>
    <property type="project" value="Ensembl"/>
</dbReference>
<feature type="coiled-coil region" evidence="9">
    <location>
        <begin position="48"/>
        <end position="75"/>
    </location>
</feature>
<comment type="similarity">
    <text evidence="8">Belongs to the CCDC69 family.</text>
</comment>
<dbReference type="GO" id="GO:0030496">
    <property type="term" value="C:midbody"/>
    <property type="evidence" value="ECO:0007669"/>
    <property type="project" value="UniProtKB-SubCell"/>
</dbReference>
<evidence type="ECO:0000256" key="3">
    <source>
        <dbReference type="ARBA" id="ARBA00022490"/>
    </source>
</evidence>
<reference evidence="10" key="3">
    <citation type="submission" date="2025-09" db="UniProtKB">
        <authorList>
            <consortium name="Ensembl"/>
        </authorList>
    </citation>
    <scope>IDENTIFICATION</scope>
</reference>
<dbReference type="Proteomes" id="UP000472272">
    <property type="component" value="Chromosome 2"/>
</dbReference>
<evidence type="ECO:0000256" key="6">
    <source>
        <dbReference type="ARBA" id="ARBA00023212"/>
    </source>
</evidence>
<proteinExistence type="inferred from homology"/>
<gene>
    <name evidence="10" type="primary">CCDC69</name>
</gene>
<dbReference type="PANTHER" id="PTHR24200:SF6">
    <property type="entry name" value="COILED-COIL DOMAIN-CONTAINING PROTEIN 69"/>
    <property type="match status" value="1"/>
</dbReference>
<accession>A0A670IHF7</accession>
<keyword evidence="5 9" id="KW-0175">Coiled coil</keyword>
<keyword evidence="7" id="KW-0449">Lipoprotein</keyword>
<evidence type="ECO:0000256" key="9">
    <source>
        <dbReference type="SAM" id="Coils"/>
    </source>
</evidence>
<sequence>MGCKGSKMGCCESGRKKKIKIQHERGQASCELKALKTENEACLHEEAEKGKAELLEKQRNEITRLQQQHQEEKVCLEKAHRAETEKLSQDIKIQIEKEKDLQCKQQLSEQHDLLKKEQEERLRELQKAHDEEKVLLTESYQKSQSSLQVLPLCICSKSEAANMVPSRFCGLIIPGHPGWDLLDLIATWPLGVISATGYKPTKMCWNIINVINAYRIVHTCSGWWGEYACWSTDLFCLIFLLQETVDRLSSQMKSFQEKMKRVEESILSRDYKKHIQDYGSPSQFWEQELESLHFVIEMKNERIHNLDKKLLNLETVMERNLLLEEKVKTLQQENEDLQVRMQNHMAVTRQLSDELLTLRESLEKESQLRAQAHREKEELLYRVLNGDSPHPFPISTEATLIAT</sequence>
<keyword evidence="3" id="KW-0963">Cytoplasm</keyword>
<reference evidence="10" key="2">
    <citation type="submission" date="2025-08" db="UniProtKB">
        <authorList>
            <consortium name="Ensembl"/>
        </authorList>
    </citation>
    <scope>IDENTIFICATION</scope>
</reference>
<keyword evidence="4" id="KW-0519">Myristate</keyword>
<evidence type="ECO:0000256" key="4">
    <source>
        <dbReference type="ARBA" id="ARBA00022707"/>
    </source>
</evidence>
<keyword evidence="6" id="KW-0206">Cytoskeleton</keyword>